<evidence type="ECO:0000313" key="2">
    <source>
        <dbReference type="EMBL" id="KAF7637045.1"/>
    </source>
</evidence>
<evidence type="ECO:0000313" key="3">
    <source>
        <dbReference type="Proteomes" id="UP000605970"/>
    </source>
</evidence>
<feature type="chain" id="PRO_5035790151" evidence="1">
    <location>
        <begin position="19"/>
        <end position="70"/>
    </location>
</feature>
<feature type="signal peptide" evidence="1">
    <location>
        <begin position="1"/>
        <end position="18"/>
    </location>
</feature>
<gene>
    <name evidence="2" type="ORF">Mgra_00003434</name>
</gene>
<reference evidence="2" key="1">
    <citation type="journal article" date="2020" name="Ecol. Evol.">
        <title>Genome structure and content of the rice root-knot nematode (Meloidogyne graminicola).</title>
        <authorList>
            <person name="Phan N.T."/>
            <person name="Danchin E.G.J."/>
            <person name="Klopp C."/>
            <person name="Perfus-Barbeoch L."/>
            <person name="Kozlowski D.K."/>
            <person name="Koutsovoulos G.D."/>
            <person name="Lopez-Roques C."/>
            <person name="Bouchez O."/>
            <person name="Zahm M."/>
            <person name="Besnard G."/>
            <person name="Bellafiore S."/>
        </authorList>
    </citation>
    <scope>NUCLEOTIDE SEQUENCE</scope>
    <source>
        <strain evidence="2">VN-18</strain>
    </source>
</reference>
<proteinExistence type="predicted"/>
<dbReference type="AlphaFoldDB" id="A0A8S9ZU55"/>
<accession>A0A8S9ZU55</accession>
<comment type="caution">
    <text evidence="2">The sequence shown here is derived from an EMBL/GenBank/DDBJ whole genome shotgun (WGS) entry which is preliminary data.</text>
</comment>
<dbReference type="Proteomes" id="UP000605970">
    <property type="component" value="Unassembled WGS sequence"/>
</dbReference>
<keyword evidence="1" id="KW-0732">Signal</keyword>
<dbReference type="EMBL" id="JABEBT010000023">
    <property type="protein sequence ID" value="KAF7637045.1"/>
    <property type="molecule type" value="Genomic_DNA"/>
</dbReference>
<protein>
    <submittedName>
        <fullName evidence="2">Uncharacterized protein</fullName>
    </submittedName>
</protein>
<organism evidence="2 3">
    <name type="scientific">Meloidogyne graminicola</name>
    <dbReference type="NCBI Taxonomy" id="189291"/>
    <lineage>
        <taxon>Eukaryota</taxon>
        <taxon>Metazoa</taxon>
        <taxon>Ecdysozoa</taxon>
        <taxon>Nematoda</taxon>
        <taxon>Chromadorea</taxon>
        <taxon>Rhabditida</taxon>
        <taxon>Tylenchina</taxon>
        <taxon>Tylenchomorpha</taxon>
        <taxon>Tylenchoidea</taxon>
        <taxon>Meloidogynidae</taxon>
        <taxon>Meloidogyninae</taxon>
        <taxon>Meloidogyne</taxon>
    </lineage>
</organism>
<keyword evidence="3" id="KW-1185">Reference proteome</keyword>
<sequence>MQLLILFLFLIQFVFCSGVDLLQNPGQLTEHEKNIGKTIKPIEGLFKVVTDIMNLFASPIGVGRMPDRRK</sequence>
<evidence type="ECO:0000256" key="1">
    <source>
        <dbReference type="SAM" id="SignalP"/>
    </source>
</evidence>
<name>A0A8S9ZU55_9BILA</name>